<evidence type="ECO:0000313" key="2">
    <source>
        <dbReference type="EMBL" id="PNR63228.1"/>
    </source>
</evidence>
<dbReference type="PaxDb" id="3218-PP1S28_189V6.1"/>
<proteinExistence type="predicted"/>
<reference evidence="2 4" key="1">
    <citation type="journal article" date="2008" name="Science">
        <title>The Physcomitrella genome reveals evolutionary insights into the conquest of land by plants.</title>
        <authorList>
            <person name="Rensing S."/>
            <person name="Lang D."/>
            <person name="Zimmer A."/>
            <person name="Terry A."/>
            <person name="Salamov A."/>
            <person name="Shapiro H."/>
            <person name="Nishiyama T."/>
            <person name="Perroud P.-F."/>
            <person name="Lindquist E."/>
            <person name="Kamisugi Y."/>
            <person name="Tanahashi T."/>
            <person name="Sakakibara K."/>
            <person name="Fujita T."/>
            <person name="Oishi K."/>
            <person name="Shin-I T."/>
            <person name="Kuroki Y."/>
            <person name="Toyoda A."/>
            <person name="Suzuki Y."/>
            <person name="Hashimoto A."/>
            <person name="Yamaguchi K."/>
            <person name="Sugano A."/>
            <person name="Kohara Y."/>
            <person name="Fujiyama A."/>
            <person name="Anterola A."/>
            <person name="Aoki S."/>
            <person name="Ashton N."/>
            <person name="Barbazuk W.B."/>
            <person name="Barker E."/>
            <person name="Bennetzen J."/>
            <person name="Bezanilla M."/>
            <person name="Blankenship R."/>
            <person name="Cho S.H."/>
            <person name="Dutcher S."/>
            <person name="Estelle M."/>
            <person name="Fawcett J.A."/>
            <person name="Gundlach H."/>
            <person name="Hanada K."/>
            <person name="Heyl A."/>
            <person name="Hicks K.A."/>
            <person name="Hugh J."/>
            <person name="Lohr M."/>
            <person name="Mayer K."/>
            <person name="Melkozernov A."/>
            <person name="Murata T."/>
            <person name="Nelson D."/>
            <person name="Pils B."/>
            <person name="Prigge M."/>
            <person name="Reiss B."/>
            <person name="Renner T."/>
            <person name="Rombauts S."/>
            <person name="Rushton P."/>
            <person name="Sanderfoot A."/>
            <person name="Schween G."/>
            <person name="Shiu S.-H."/>
            <person name="Stueber K."/>
            <person name="Theodoulou F.L."/>
            <person name="Tu H."/>
            <person name="Van de Peer Y."/>
            <person name="Verrier P.J."/>
            <person name="Waters E."/>
            <person name="Wood A."/>
            <person name="Yang L."/>
            <person name="Cove D."/>
            <person name="Cuming A."/>
            <person name="Hasebe M."/>
            <person name="Lucas S."/>
            <person name="Mishler D.B."/>
            <person name="Reski R."/>
            <person name="Grigoriev I."/>
            <person name="Quatrano R.S."/>
            <person name="Boore J.L."/>
        </authorList>
    </citation>
    <scope>NUCLEOTIDE SEQUENCE [LARGE SCALE GENOMIC DNA]</scope>
    <source>
        <strain evidence="3 4">cv. Gransden 2004</strain>
    </source>
</reference>
<organism evidence="2">
    <name type="scientific">Physcomitrium patens</name>
    <name type="common">Spreading-leaved earth moss</name>
    <name type="synonym">Physcomitrella patens</name>
    <dbReference type="NCBI Taxonomy" id="3218"/>
    <lineage>
        <taxon>Eukaryota</taxon>
        <taxon>Viridiplantae</taxon>
        <taxon>Streptophyta</taxon>
        <taxon>Embryophyta</taxon>
        <taxon>Bryophyta</taxon>
        <taxon>Bryophytina</taxon>
        <taxon>Bryopsida</taxon>
        <taxon>Funariidae</taxon>
        <taxon>Funariales</taxon>
        <taxon>Funariaceae</taxon>
        <taxon>Physcomitrium</taxon>
    </lineage>
</organism>
<gene>
    <name evidence="2" type="ORF">PHYPA_001653</name>
</gene>
<dbReference type="EnsemblPlants" id="Pp3c1_35730V3.1">
    <property type="protein sequence ID" value="Pp3c1_35730V3.1"/>
    <property type="gene ID" value="Pp3c1_35730"/>
</dbReference>
<protein>
    <submittedName>
        <fullName evidence="2 3">Uncharacterized protein</fullName>
    </submittedName>
</protein>
<feature type="transmembrane region" description="Helical" evidence="1">
    <location>
        <begin position="49"/>
        <end position="71"/>
    </location>
</feature>
<reference evidence="2 4" key="2">
    <citation type="journal article" date="2018" name="Plant J.">
        <title>The Physcomitrella patens chromosome-scale assembly reveals moss genome structure and evolution.</title>
        <authorList>
            <person name="Lang D."/>
            <person name="Ullrich K.K."/>
            <person name="Murat F."/>
            <person name="Fuchs J."/>
            <person name="Jenkins J."/>
            <person name="Haas F.B."/>
            <person name="Piednoel M."/>
            <person name="Gundlach H."/>
            <person name="Van Bel M."/>
            <person name="Meyberg R."/>
            <person name="Vives C."/>
            <person name="Morata J."/>
            <person name="Symeonidi A."/>
            <person name="Hiss M."/>
            <person name="Muchero W."/>
            <person name="Kamisugi Y."/>
            <person name="Saleh O."/>
            <person name="Blanc G."/>
            <person name="Decker E.L."/>
            <person name="van Gessel N."/>
            <person name="Grimwood J."/>
            <person name="Hayes R.D."/>
            <person name="Graham S.W."/>
            <person name="Gunter L.E."/>
            <person name="McDaniel S.F."/>
            <person name="Hoernstein S.N.W."/>
            <person name="Larsson A."/>
            <person name="Li F.W."/>
            <person name="Perroud P.F."/>
            <person name="Phillips J."/>
            <person name="Ranjan P."/>
            <person name="Rokshar D.S."/>
            <person name="Rothfels C.J."/>
            <person name="Schneider L."/>
            <person name="Shu S."/>
            <person name="Stevenson D.W."/>
            <person name="Thummler F."/>
            <person name="Tillich M."/>
            <person name="Villarreal Aguilar J.C."/>
            <person name="Widiez T."/>
            <person name="Wong G.K."/>
            <person name="Wymore A."/>
            <person name="Zhang Y."/>
            <person name="Zimmer A.D."/>
            <person name="Quatrano R.S."/>
            <person name="Mayer K.F.X."/>
            <person name="Goodstein D."/>
            <person name="Casacuberta J.M."/>
            <person name="Vandepoele K."/>
            <person name="Reski R."/>
            <person name="Cuming A.C."/>
            <person name="Tuskan G.A."/>
            <person name="Maumus F."/>
            <person name="Salse J."/>
            <person name="Schmutz J."/>
            <person name="Rensing S.A."/>
        </authorList>
    </citation>
    <scope>NUCLEOTIDE SEQUENCE [LARGE SCALE GENOMIC DNA]</scope>
    <source>
        <strain evidence="3 4">cv. Gransden 2004</strain>
    </source>
</reference>
<dbReference type="InParanoid" id="A0A2K1LB19"/>
<dbReference type="Gramene" id="Pp3c1_35730V3.1">
    <property type="protein sequence ID" value="Pp3c1_35730V3.1"/>
    <property type="gene ID" value="Pp3c1_35730"/>
</dbReference>
<keyword evidence="1" id="KW-1133">Transmembrane helix</keyword>
<dbReference type="EMBL" id="ABEU02000001">
    <property type="protein sequence ID" value="PNR63228.1"/>
    <property type="molecule type" value="Genomic_DNA"/>
</dbReference>
<dbReference type="Proteomes" id="UP000006727">
    <property type="component" value="Chromosome 1"/>
</dbReference>
<keyword evidence="1" id="KW-0812">Transmembrane</keyword>
<evidence type="ECO:0000313" key="4">
    <source>
        <dbReference type="Proteomes" id="UP000006727"/>
    </source>
</evidence>
<evidence type="ECO:0000313" key="3">
    <source>
        <dbReference type="EnsemblPlants" id="Pp3c1_35730V3.1"/>
    </source>
</evidence>
<dbReference type="AlphaFoldDB" id="A0A2K1LB19"/>
<evidence type="ECO:0000256" key="1">
    <source>
        <dbReference type="SAM" id="Phobius"/>
    </source>
</evidence>
<name>A0A2K1LB19_PHYPA</name>
<sequence length="115" mass="12928">MSHCEPSDTYETPMCHWARNPECVHSCMQLRRMAAQMCTVLYDFIGPAVLASAAFVGVLSYAGLATLWPLFESTPHESPTLKNKPANSLTRIYKWSIQPIVDVLRLVIVLMSQFP</sequence>
<accession>A0A2K1LB19</accession>
<keyword evidence="1" id="KW-0472">Membrane</keyword>
<keyword evidence="4" id="KW-1185">Reference proteome</keyword>
<reference evidence="3" key="3">
    <citation type="submission" date="2020-12" db="UniProtKB">
        <authorList>
            <consortium name="EnsemblPlants"/>
        </authorList>
    </citation>
    <scope>IDENTIFICATION</scope>
</reference>